<dbReference type="Proteomes" id="UP000547614">
    <property type="component" value="Unassembled WGS sequence"/>
</dbReference>
<dbReference type="NCBIfam" id="TIGR02122">
    <property type="entry name" value="TRAP_TAXI"/>
    <property type="match status" value="1"/>
</dbReference>
<keyword evidence="1" id="KW-0732">Signal</keyword>
<reference evidence="2 3" key="1">
    <citation type="submission" date="2020-08" db="EMBL/GenBank/DDBJ databases">
        <title>Genomic Encyclopedia of Type Strains, Phase III (KMG-III): the genomes of soil and plant-associated and newly described type strains.</title>
        <authorList>
            <person name="Whitman W."/>
        </authorList>
    </citation>
    <scope>NUCLEOTIDE SEQUENCE [LARGE SCALE GENOMIC DNA]</scope>
    <source>
        <strain evidence="2 3">CECT 7282</strain>
    </source>
</reference>
<dbReference type="SUPFAM" id="SSF53850">
    <property type="entry name" value="Periplasmic binding protein-like II"/>
    <property type="match status" value="1"/>
</dbReference>
<comment type="caution">
    <text evidence="2">The sequence shown here is derived from an EMBL/GenBank/DDBJ whole genome shotgun (WGS) entry which is preliminary data.</text>
</comment>
<evidence type="ECO:0000313" key="2">
    <source>
        <dbReference type="EMBL" id="MBB3191934.1"/>
    </source>
</evidence>
<dbReference type="AlphaFoldDB" id="A0A839VH39"/>
<name>A0A839VH39_9GAMM</name>
<dbReference type="EMBL" id="JACHXP010000019">
    <property type="protein sequence ID" value="MBB3191934.1"/>
    <property type="molecule type" value="Genomic_DNA"/>
</dbReference>
<evidence type="ECO:0000256" key="1">
    <source>
        <dbReference type="SAM" id="SignalP"/>
    </source>
</evidence>
<feature type="signal peptide" evidence="1">
    <location>
        <begin position="1"/>
        <end position="24"/>
    </location>
</feature>
<feature type="chain" id="PRO_5032396430" evidence="1">
    <location>
        <begin position="25"/>
        <end position="385"/>
    </location>
</feature>
<dbReference type="Pfam" id="PF16868">
    <property type="entry name" value="NMT1_3"/>
    <property type="match status" value="1"/>
</dbReference>
<protein>
    <submittedName>
        <fullName evidence="2">TRAP transporter TAXI family solute receptor</fullName>
    </submittedName>
</protein>
<dbReference type="Gene3D" id="3.40.190.10">
    <property type="entry name" value="Periplasmic binding protein-like II"/>
    <property type="match status" value="2"/>
</dbReference>
<dbReference type="PANTHER" id="PTHR42941:SF1">
    <property type="entry name" value="SLL1037 PROTEIN"/>
    <property type="match status" value="1"/>
</dbReference>
<sequence length="385" mass="42256">MQFKTRNLIAASVMAMGLPLAAVAEPELPRVSMWTAYGTGSTYYIQASALGGLLKEHAGSNIRIIPGRNDIARMTPLKSGQADYTMSGIATYFAQEGVMLFNDRQWGPQPLRVVSANFGNQAIGLAAAGDAGIETASDLEGKKIVYVLGGDAMNMTTAAVLAYGGLTWDDVRKVRVGSPIEAIDAVLDGTADAMPGSTGNPLIERLTTSPRGHAWVQLPNQTSEQQEKWERVQQAVPYYQPITAIEGNAVSEETPWYSGGYALPIMATMANQEADEVYALVEFLNEHYDQLNRQAPAAEGWNLESQDFTWIMPYHEGAIRYFKEQGSWTKEHQQHNDALIERQKVLMDAWEAYLAEGGADDFEPEAWSERRVAALEEAGFEPGLR</sequence>
<accession>A0A839VH39</accession>
<evidence type="ECO:0000313" key="3">
    <source>
        <dbReference type="Proteomes" id="UP000547614"/>
    </source>
</evidence>
<organism evidence="2 3">
    <name type="scientific">Halomonas cerina</name>
    <dbReference type="NCBI Taxonomy" id="447424"/>
    <lineage>
        <taxon>Bacteria</taxon>
        <taxon>Pseudomonadati</taxon>
        <taxon>Pseudomonadota</taxon>
        <taxon>Gammaproteobacteria</taxon>
        <taxon>Oceanospirillales</taxon>
        <taxon>Halomonadaceae</taxon>
        <taxon>Halomonas</taxon>
    </lineage>
</organism>
<keyword evidence="3" id="KW-1185">Reference proteome</keyword>
<dbReference type="RefSeq" id="WP_183327072.1">
    <property type="nucleotide sequence ID" value="NZ_JACHXP010000019.1"/>
</dbReference>
<proteinExistence type="predicted"/>
<keyword evidence="2" id="KW-0675">Receptor</keyword>
<dbReference type="InterPro" id="IPR011852">
    <property type="entry name" value="TRAP_TAXI"/>
</dbReference>
<dbReference type="PANTHER" id="PTHR42941">
    <property type="entry name" value="SLL1037 PROTEIN"/>
    <property type="match status" value="1"/>
</dbReference>
<gene>
    <name evidence="2" type="ORF">FHR94_003210</name>
</gene>